<evidence type="ECO:0000256" key="1">
    <source>
        <dbReference type="SAM" id="Phobius"/>
    </source>
</evidence>
<keyword evidence="1" id="KW-1133">Transmembrane helix</keyword>
<dbReference type="AlphaFoldDB" id="A0A0G1XFZ0"/>
<comment type="caution">
    <text evidence="2">The sequence shown here is derived from an EMBL/GenBank/DDBJ whole genome shotgun (WGS) entry which is preliminary data.</text>
</comment>
<dbReference type="EMBL" id="LCRF01000061">
    <property type="protein sequence ID" value="KKW29866.1"/>
    <property type="molecule type" value="Genomic_DNA"/>
</dbReference>
<accession>A0A0G1XFZ0</accession>
<sequence length="131" mass="14306">MYMFNQTSNGVNKKIIVIILVVVGLLGLMWWGRVTQKPVGAATGEKSTLVAVEKFYDFGTISMKNGKASKDFTVTNPGETDIFIPSLETSCMCTRAYIVELDGSTRGPFERAVPFASSMTRTRTALPVSGR</sequence>
<keyword evidence="1" id="KW-0812">Transmembrane</keyword>
<dbReference type="InterPro" id="IPR011467">
    <property type="entry name" value="DUF1573"/>
</dbReference>
<reference evidence="2 3" key="1">
    <citation type="journal article" date="2015" name="Nature">
        <title>rRNA introns, odd ribosomes, and small enigmatic genomes across a large radiation of phyla.</title>
        <authorList>
            <person name="Brown C.T."/>
            <person name="Hug L.A."/>
            <person name="Thomas B.C."/>
            <person name="Sharon I."/>
            <person name="Castelle C.J."/>
            <person name="Singh A."/>
            <person name="Wilkins M.J."/>
            <person name="Williams K.H."/>
            <person name="Banfield J.F."/>
        </authorList>
    </citation>
    <scope>NUCLEOTIDE SEQUENCE [LARGE SCALE GENOMIC DNA]</scope>
</reference>
<evidence type="ECO:0000313" key="2">
    <source>
        <dbReference type="EMBL" id="KKW29866.1"/>
    </source>
</evidence>
<evidence type="ECO:0000313" key="3">
    <source>
        <dbReference type="Proteomes" id="UP000034445"/>
    </source>
</evidence>
<dbReference type="Pfam" id="PF07610">
    <property type="entry name" value="DUF1573"/>
    <property type="match status" value="1"/>
</dbReference>
<feature type="transmembrane region" description="Helical" evidence="1">
    <location>
        <begin position="15"/>
        <end position="32"/>
    </location>
</feature>
<organism evidence="2 3">
    <name type="scientific">Candidatus Kaiserbacteria bacterium GW2011_GWC2_52_8b</name>
    <dbReference type="NCBI Taxonomy" id="1618676"/>
    <lineage>
        <taxon>Bacteria</taxon>
        <taxon>Candidatus Kaiseribacteriota</taxon>
    </lineage>
</organism>
<protein>
    <recommendedName>
        <fullName evidence="4">DUF1573 domain-containing protein</fullName>
    </recommendedName>
</protein>
<dbReference type="InterPro" id="IPR013783">
    <property type="entry name" value="Ig-like_fold"/>
</dbReference>
<gene>
    <name evidence="2" type="ORF">UY74_C0061G0006</name>
</gene>
<evidence type="ECO:0008006" key="4">
    <source>
        <dbReference type="Google" id="ProtNLM"/>
    </source>
</evidence>
<dbReference type="Proteomes" id="UP000034445">
    <property type="component" value="Unassembled WGS sequence"/>
</dbReference>
<proteinExistence type="predicted"/>
<keyword evidence="1" id="KW-0472">Membrane</keyword>
<name>A0A0G1XFZ0_9BACT</name>
<dbReference type="Gene3D" id="2.60.40.10">
    <property type="entry name" value="Immunoglobulins"/>
    <property type="match status" value="1"/>
</dbReference>